<keyword evidence="2" id="KW-1185">Reference proteome</keyword>
<dbReference type="Pfam" id="PF20347">
    <property type="entry name" value="DUF6642"/>
    <property type="match status" value="1"/>
</dbReference>
<accession>A0A852ZU46</accession>
<evidence type="ECO:0000313" key="1">
    <source>
        <dbReference type="EMBL" id="NYH92520.1"/>
    </source>
</evidence>
<organism evidence="1 2">
    <name type="scientific">Actinopolymorpha rutila</name>
    <dbReference type="NCBI Taxonomy" id="446787"/>
    <lineage>
        <taxon>Bacteria</taxon>
        <taxon>Bacillati</taxon>
        <taxon>Actinomycetota</taxon>
        <taxon>Actinomycetes</taxon>
        <taxon>Propionibacteriales</taxon>
        <taxon>Actinopolymorphaceae</taxon>
        <taxon>Actinopolymorpha</taxon>
    </lineage>
</organism>
<dbReference type="InterPro" id="IPR046584">
    <property type="entry name" value="DUF6642"/>
</dbReference>
<protein>
    <submittedName>
        <fullName evidence="1">Uncharacterized protein</fullName>
    </submittedName>
</protein>
<reference evidence="1 2" key="1">
    <citation type="submission" date="2020-07" db="EMBL/GenBank/DDBJ databases">
        <title>Sequencing the genomes of 1000 actinobacteria strains.</title>
        <authorList>
            <person name="Klenk H.-P."/>
        </authorList>
    </citation>
    <scope>NUCLEOTIDE SEQUENCE [LARGE SCALE GENOMIC DNA]</scope>
    <source>
        <strain evidence="1 2">DSM 18448</strain>
    </source>
</reference>
<dbReference type="EMBL" id="JACBZH010000001">
    <property type="protein sequence ID" value="NYH92520.1"/>
    <property type="molecule type" value="Genomic_DNA"/>
</dbReference>
<dbReference type="Proteomes" id="UP000579605">
    <property type="component" value="Unassembled WGS sequence"/>
</dbReference>
<proteinExistence type="predicted"/>
<evidence type="ECO:0000313" key="2">
    <source>
        <dbReference type="Proteomes" id="UP000579605"/>
    </source>
</evidence>
<comment type="caution">
    <text evidence="1">The sequence shown here is derived from an EMBL/GenBank/DDBJ whole genome shotgun (WGS) entry which is preliminary data.</text>
</comment>
<gene>
    <name evidence="1" type="ORF">F4554_005158</name>
</gene>
<dbReference type="AlphaFoldDB" id="A0A852ZU46"/>
<dbReference type="RefSeq" id="WP_179789937.1">
    <property type="nucleotide sequence ID" value="NZ_BAAARR010000043.1"/>
</dbReference>
<name>A0A852ZU46_9ACTN</name>
<sequence>MATPRGVFCLEGQWDENLTDTSSVRPALELLERLGYIQFIHKDVATVPELDHFLERWARRAYSDFAVGYFAMHGESSKLRLSNGNVVPLHHIAQHLEGRCGGRRLYFGSCSVMNASDASLTDFLKLTGAELICGYTKDVDWLDSAAFDVAFLGHLANGTQRKLLTTPHWSAVTQKLGFRILYSDGRKNSR</sequence>